<dbReference type="InterPro" id="IPR025110">
    <property type="entry name" value="AMP-bd_C"/>
</dbReference>
<dbReference type="PROSITE" id="PS50075">
    <property type="entry name" value="CARRIER"/>
    <property type="match status" value="1"/>
</dbReference>
<dbReference type="InterPro" id="IPR029058">
    <property type="entry name" value="AB_hydrolase_fold"/>
</dbReference>
<feature type="region of interest" description="Disordered" evidence="4">
    <location>
        <begin position="641"/>
        <end position="669"/>
    </location>
</feature>
<dbReference type="Pfam" id="PF00550">
    <property type="entry name" value="PP-binding"/>
    <property type="match status" value="1"/>
</dbReference>
<feature type="non-terminal residue" evidence="6">
    <location>
        <position position="1"/>
    </location>
</feature>
<dbReference type="PROSITE" id="PS00012">
    <property type="entry name" value="PHOSPHOPANTETHEINE"/>
    <property type="match status" value="1"/>
</dbReference>
<dbReference type="Pfam" id="PF13193">
    <property type="entry name" value="AMP-binding_C"/>
    <property type="match status" value="1"/>
</dbReference>
<organism evidence="6 7">
    <name type="scientific">Streptomyces griseoloalbus</name>
    <dbReference type="NCBI Taxonomy" id="67303"/>
    <lineage>
        <taxon>Bacteria</taxon>
        <taxon>Bacillati</taxon>
        <taxon>Actinomycetota</taxon>
        <taxon>Actinomycetes</taxon>
        <taxon>Kitasatosporales</taxon>
        <taxon>Streptomycetaceae</taxon>
        <taxon>Streptomyces</taxon>
    </lineage>
</organism>
<feature type="domain" description="Carrier" evidence="5">
    <location>
        <begin position="663"/>
        <end position="738"/>
    </location>
</feature>
<dbReference type="Proteomes" id="UP001551582">
    <property type="component" value="Unassembled WGS sequence"/>
</dbReference>
<dbReference type="Gene3D" id="3.30.559.30">
    <property type="entry name" value="Nonribosomal peptide synthetase, condensation domain"/>
    <property type="match status" value="1"/>
</dbReference>
<dbReference type="PANTHER" id="PTHR45527">
    <property type="entry name" value="NONRIBOSOMAL PEPTIDE SYNTHETASE"/>
    <property type="match status" value="1"/>
</dbReference>
<keyword evidence="2" id="KW-0596">Phosphopantetheine</keyword>
<dbReference type="RefSeq" id="WP_359990218.1">
    <property type="nucleotide sequence ID" value="NZ_JBEZLS010000070.1"/>
</dbReference>
<keyword evidence="7" id="KW-1185">Reference proteome</keyword>
<dbReference type="Gene3D" id="3.30.559.10">
    <property type="entry name" value="Chloramphenicol acetyltransferase-like domain"/>
    <property type="match status" value="1"/>
</dbReference>
<dbReference type="PANTHER" id="PTHR45527:SF1">
    <property type="entry name" value="FATTY ACID SYNTHASE"/>
    <property type="match status" value="1"/>
</dbReference>
<reference evidence="6 7" key="1">
    <citation type="submission" date="2024-06" db="EMBL/GenBank/DDBJ databases">
        <title>The Natural Products Discovery Center: Release of the First 8490 Sequenced Strains for Exploring Actinobacteria Biosynthetic Diversity.</title>
        <authorList>
            <person name="Kalkreuter E."/>
            <person name="Kautsar S.A."/>
            <person name="Yang D."/>
            <person name="Bader C.D."/>
            <person name="Teijaro C.N."/>
            <person name="Fluegel L."/>
            <person name="Davis C.M."/>
            <person name="Simpson J.R."/>
            <person name="Lauterbach L."/>
            <person name="Steele A.D."/>
            <person name="Gui C."/>
            <person name="Meng S."/>
            <person name="Li G."/>
            <person name="Viehrig K."/>
            <person name="Ye F."/>
            <person name="Su P."/>
            <person name="Kiefer A.F."/>
            <person name="Nichols A."/>
            <person name="Cepeda A.J."/>
            <person name="Yan W."/>
            <person name="Fan B."/>
            <person name="Jiang Y."/>
            <person name="Adhikari A."/>
            <person name="Zheng C.-J."/>
            <person name="Schuster L."/>
            <person name="Cowan T.M."/>
            <person name="Smanski M.J."/>
            <person name="Chevrette M.G."/>
            <person name="De Carvalho L.P.S."/>
            <person name="Shen B."/>
        </authorList>
    </citation>
    <scope>NUCLEOTIDE SEQUENCE [LARGE SCALE GENOMIC DNA]</scope>
    <source>
        <strain evidence="6 7">NPDC048274</strain>
    </source>
</reference>
<dbReference type="InterPro" id="IPR001242">
    <property type="entry name" value="Condensation_dom"/>
</dbReference>
<dbReference type="InterPro" id="IPR006162">
    <property type="entry name" value="Ppantetheine_attach_site"/>
</dbReference>
<accession>A0ABV3EHJ1</accession>
<feature type="compositionally biased region" description="Basic residues" evidence="4">
    <location>
        <begin position="744"/>
        <end position="755"/>
    </location>
</feature>
<sequence>ALAHQDVPFDLLVEELNPPRSASRNPLFQVMAVFQDMPTDPPSFHGVEAETEPVPTDRSKVDLLFDFTERTGRDGEPAGISGVIDYSADLFDETTVRRMAGQFARVLEQLVADPDLPLSRVELLDTEGRAALTRWSRGSAADQDAPEPRTLVSLFEDQVPRTPGRTAVVTDGETLDYAELNRRANRLAHRLIARGAGPERLVALCLERRAELVVAVLAVLKAGAGYLPLDPQYPPARLARMLDDARPVLTLATGDTVDALPRGGAAPAVLLLDGPHTDPADAGPADVNPTDATRRAPLHPAHPAYVIYTSGSTGRPKGVVVPHSSAAGLAAWAARTFGDRTLGRVLFTTSLNFDVSVFELFGPLVCGGGVEIHRNILALTERDPAAPAATLVSGVPSALEQLVTHGRVRTAADTVVLAGEGLSRVAARRIASGLHARHLWNIYGPTEATVYATAWSTTGPVDAAPPIGVPLAHTCAYVLDDRLRMVPPGVTGELYIGGAGLARGYLGAPARTAERFVACPFGPPGARMYRTGDLVRWNGAGHLEYLGRVDQQVKVRGFRIEPAEIEATLEQHPDVAHAAVVVREERADDHRLVAYAVPAPGHAPDGHDLRNRLRAELPGHMVPSAVVVLEALPLTPSGKLDRAALPAPAPSSAAQSEAVTTDPPRTPGEQELCGLFAEVLDVPRVGRDDNFFELGGHSVLAMRLIGRVRAALGVELNVRDVFEAPTPAGMAARFGPSPAPEKRPRPRLRPMRNHQGHKEPEGVER</sequence>
<gene>
    <name evidence="6" type="ORF">AB0D65_37225</name>
</gene>
<evidence type="ECO:0000256" key="1">
    <source>
        <dbReference type="ARBA" id="ARBA00001957"/>
    </source>
</evidence>
<evidence type="ECO:0000256" key="4">
    <source>
        <dbReference type="SAM" id="MobiDB-lite"/>
    </source>
</evidence>
<dbReference type="InterPro" id="IPR020806">
    <property type="entry name" value="PKS_PP-bd"/>
</dbReference>
<keyword evidence="3" id="KW-0597">Phosphoprotein</keyword>
<dbReference type="InterPro" id="IPR010071">
    <property type="entry name" value="AA_adenyl_dom"/>
</dbReference>
<dbReference type="PROSITE" id="PS00455">
    <property type="entry name" value="AMP_BINDING"/>
    <property type="match status" value="1"/>
</dbReference>
<dbReference type="SMART" id="SM00823">
    <property type="entry name" value="PKS_PP"/>
    <property type="match status" value="1"/>
</dbReference>
<protein>
    <submittedName>
        <fullName evidence="6">Amino acid adenylation domain-containing protein</fullName>
    </submittedName>
</protein>
<evidence type="ECO:0000259" key="5">
    <source>
        <dbReference type="PROSITE" id="PS50075"/>
    </source>
</evidence>
<dbReference type="InterPro" id="IPR045851">
    <property type="entry name" value="AMP-bd_C_sf"/>
</dbReference>
<dbReference type="InterPro" id="IPR000873">
    <property type="entry name" value="AMP-dep_synth/lig_dom"/>
</dbReference>
<dbReference type="SUPFAM" id="SSF52777">
    <property type="entry name" value="CoA-dependent acyltransferases"/>
    <property type="match status" value="1"/>
</dbReference>
<feature type="compositionally biased region" description="Basic and acidic residues" evidence="4">
    <location>
        <begin position="756"/>
        <end position="765"/>
    </location>
</feature>
<comment type="cofactor">
    <cofactor evidence="1">
        <name>pantetheine 4'-phosphate</name>
        <dbReference type="ChEBI" id="CHEBI:47942"/>
    </cofactor>
</comment>
<dbReference type="Gene3D" id="2.30.38.10">
    <property type="entry name" value="Luciferase, Domain 3"/>
    <property type="match status" value="1"/>
</dbReference>
<dbReference type="Pfam" id="PF00668">
    <property type="entry name" value="Condensation"/>
    <property type="match status" value="1"/>
</dbReference>
<dbReference type="NCBIfam" id="TIGR01733">
    <property type="entry name" value="AA-adenyl-dom"/>
    <property type="match status" value="1"/>
</dbReference>
<dbReference type="EMBL" id="JBEZLS010000070">
    <property type="protein sequence ID" value="MEU9356483.1"/>
    <property type="molecule type" value="Genomic_DNA"/>
</dbReference>
<proteinExistence type="predicted"/>
<dbReference type="Gene3D" id="3.40.50.980">
    <property type="match status" value="2"/>
</dbReference>
<evidence type="ECO:0000256" key="2">
    <source>
        <dbReference type="ARBA" id="ARBA00022450"/>
    </source>
</evidence>
<feature type="compositionally biased region" description="Low complexity" evidence="4">
    <location>
        <begin position="643"/>
        <end position="658"/>
    </location>
</feature>
<evidence type="ECO:0000313" key="6">
    <source>
        <dbReference type="EMBL" id="MEU9356483.1"/>
    </source>
</evidence>
<comment type="caution">
    <text evidence="6">The sequence shown here is derived from an EMBL/GenBank/DDBJ whole genome shotgun (WGS) entry which is preliminary data.</text>
</comment>
<evidence type="ECO:0000256" key="3">
    <source>
        <dbReference type="ARBA" id="ARBA00022553"/>
    </source>
</evidence>
<dbReference type="SUPFAM" id="SSF47336">
    <property type="entry name" value="ACP-like"/>
    <property type="match status" value="1"/>
</dbReference>
<feature type="region of interest" description="Disordered" evidence="4">
    <location>
        <begin position="728"/>
        <end position="765"/>
    </location>
</feature>
<dbReference type="InterPro" id="IPR023213">
    <property type="entry name" value="CAT-like_dom_sf"/>
</dbReference>
<dbReference type="InterPro" id="IPR009081">
    <property type="entry name" value="PP-bd_ACP"/>
</dbReference>
<dbReference type="InterPro" id="IPR036736">
    <property type="entry name" value="ACP-like_sf"/>
</dbReference>
<name>A0ABV3EHJ1_9ACTN</name>
<dbReference type="SUPFAM" id="SSF56801">
    <property type="entry name" value="Acetyl-CoA synthetase-like"/>
    <property type="match status" value="1"/>
</dbReference>
<dbReference type="Pfam" id="PF00501">
    <property type="entry name" value="AMP-binding"/>
    <property type="match status" value="1"/>
</dbReference>
<dbReference type="Gene3D" id="3.30.300.30">
    <property type="match status" value="1"/>
</dbReference>
<dbReference type="CDD" id="cd05930">
    <property type="entry name" value="A_NRPS"/>
    <property type="match status" value="1"/>
</dbReference>
<dbReference type="InterPro" id="IPR020845">
    <property type="entry name" value="AMP-binding_CS"/>
</dbReference>
<evidence type="ECO:0000313" key="7">
    <source>
        <dbReference type="Proteomes" id="UP001551582"/>
    </source>
</evidence>
<dbReference type="Gene3D" id="3.40.50.1820">
    <property type="entry name" value="alpha/beta hydrolase"/>
    <property type="match status" value="1"/>
</dbReference>